<evidence type="ECO:0000313" key="1">
    <source>
        <dbReference type="EMBL" id="OGX82162.1"/>
    </source>
</evidence>
<name>A0A1G1SU74_9BACT</name>
<dbReference type="AlphaFoldDB" id="A0A1G1SU74"/>
<protein>
    <submittedName>
        <fullName evidence="1">Uncharacterized protein</fullName>
    </submittedName>
</protein>
<comment type="caution">
    <text evidence="1">The sequence shown here is derived from an EMBL/GenBank/DDBJ whole genome shotgun (WGS) entry which is preliminary data.</text>
</comment>
<gene>
    <name evidence="1" type="ORF">BEN49_14455</name>
</gene>
<dbReference type="RefSeq" id="WP_070746790.1">
    <property type="nucleotide sequence ID" value="NZ_MDZA01000436.1"/>
</dbReference>
<proteinExistence type="predicted"/>
<evidence type="ECO:0000313" key="2">
    <source>
        <dbReference type="Proteomes" id="UP000177506"/>
    </source>
</evidence>
<dbReference type="Proteomes" id="UP000177506">
    <property type="component" value="Unassembled WGS sequence"/>
</dbReference>
<keyword evidence="2" id="KW-1185">Reference proteome</keyword>
<accession>A0A1G1SU74</accession>
<reference evidence="1 2" key="1">
    <citation type="submission" date="2016-08" db="EMBL/GenBank/DDBJ databases">
        <title>Hymenobacter coccineus sp. nov., Hymenobacter lapidarius sp. nov. and Hymenobacter glacialis sp. nov., isolated from Antarctic soil.</title>
        <authorList>
            <person name="Sedlacek I."/>
            <person name="Kralova S."/>
            <person name="Kyrova K."/>
            <person name="Maslanova I."/>
            <person name="Stankova E."/>
            <person name="Vrbovska V."/>
            <person name="Nemec M."/>
            <person name="Bartak M."/>
            <person name="Svec P."/>
            <person name="Busse H.-J."/>
            <person name="Pantucek R."/>
        </authorList>
    </citation>
    <scope>NUCLEOTIDE SEQUENCE [LARGE SCALE GENOMIC DNA]</scope>
    <source>
        <strain evidence="1 2">CCM 8649</strain>
    </source>
</reference>
<dbReference type="OrthoDB" id="930609at2"/>
<dbReference type="EMBL" id="MDZA01000436">
    <property type="protein sequence ID" value="OGX82162.1"/>
    <property type="molecule type" value="Genomic_DNA"/>
</dbReference>
<organism evidence="1 2">
    <name type="scientific">Hymenobacter coccineus</name>
    <dbReference type="NCBI Taxonomy" id="1908235"/>
    <lineage>
        <taxon>Bacteria</taxon>
        <taxon>Pseudomonadati</taxon>
        <taxon>Bacteroidota</taxon>
        <taxon>Cytophagia</taxon>
        <taxon>Cytophagales</taxon>
        <taxon>Hymenobacteraceae</taxon>
        <taxon>Hymenobacter</taxon>
    </lineage>
</organism>
<sequence>MNYSIKPTLRTMELGLLDKIKRLVIVALVSDDELMETLVPKRGNALSIAHEVGNRLAYNHAKRLKVLRGLTPHEFVCAQWQKNLTLFTCDPTHLTLGLYI</sequence>